<dbReference type="InterPro" id="IPR013078">
    <property type="entry name" value="His_Pase_superF_clade-1"/>
</dbReference>
<dbReference type="PANTHER" id="PTHR47623:SF1">
    <property type="entry name" value="OS09G0287300 PROTEIN"/>
    <property type="match status" value="1"/>
</dbReference>
<dbReference type="InterPro" id="IPR029033">
    <property type="entry name" value="His_PPase_superfam"/>
</dbReference>
<dbReference type="Proteomes" id="UP000318590">
    <property type="component" value="Unassembled WGS sequence"/>
</dbReference>
<dbReference type="AlphaFoldDB" id="A0A547Q087"/>
<evidence type="ECO:0000313" key="1">
    <source>
        <dbReference type="EMBL" id="TRD19821.1"/>
    </source>
</evidence>
<organism evidence="1 2">
    <name type="scientific">Palleronia caenipelagi</name>
    <dbReference type="NCBI Taxonomy" id="2489174"/>
    <lineage>
        <taxon>Bacteria</taxon>
        <taxon>Pseudomonadati</taxon>
        <taxon>Pseudomonadota</taxon>
        <taxon>Alphaproteobacteria</taxon>
        <taxon>Rhodobacterales</taxon>
        <taxon>Roseobacteraceae</taxon>
        <taxon>Palleronia</taxon>
    </lineage>
</organism>
<reference evidence="1 2" key="1">
    <citation type="submission" date="2019-06" db="EMBL/GenBank/DDBJ databases">
        <title>Paenimaribius caenipelagi gen. nov., sp. nov., isolated from a tidal flat.</title>
        <authorList>
            <person name="Yoon J.-H."/>
        </authorList>
    </citation>
    <scope>NUCLEOTIDE SEQUENCE [LARGE SCALE GENOMIC DNA]</scope>
    <source>
        <strain evidence="1 2">JBTF-M29</strain>
    </source>
</reference>
<gene>
    <name evidence="1" type="ORF">FEV53_10275</name>
</gene>
<dbReference type="OrthoDB" id="9810154at2"/>
<dbReference type="Gene3D" id="3.40.50.1240">
    <property type="entry name" value="Phosphoglycerate mutase-like"/>
    <property type="match status" value="1"/>
</dbReference>
<name>A0A547Q087_9RHOB</name>
<keyword evidence="2" id="KW-1185">Reference proteome</keyword>
<evidence type="ECO:0000313" key="2">
    <source>
        <dbReference type="Proteomes" id="UP000318590"/>
    </source>
</evidence>
<dbReference type="PANTHER" id="PTHR47623">
    <property type="entry name" value="OS09G0287300 PROTEIN"/>
    <property type="match status" value="1"/>
</dbReference>
<dbReference type="RefSeq" id="WP_142834730.1">
    <property type="nucleotide sequence ID" value="NZ_VFSV01000015.1"/>
</dbReference>
<dbReference type="EMBL" id="VFSV01000015">
    <property type="protein sequence ID" value="TRD19821.1"/>
    <property type="molecule type" value="Genomic_DNA"/>
</dbReference>
<accession>A0A547Q087</accession>
<proteinExistence type="predicted"/>
<dbReference type="SUPFAM" id="SSF53254">
    <property type="entry name" value="Phosphoglycerate mutase-like"/>
    <property type="match status" value="1"/>
</dbReference>
<protein>
    <submittedName>
        <fullName evidence="1">Histidine phosphatase family protein</fullName>
    </submittedName>
</protein>
<dbReference type="Pfam" id="PF00300">
    <property type="entry name" value="His_Phos_1"/>
    <property type="match status" value="1"/>
</dbReference>
<comment type="caution">
    <text evidence="1">The sequence shown here is derived from an EMBL/GenBank/DDBJ whole genome shotgun (WGS) entry which is preliminary data.</text>
</comment>
<sequence>MTLRLILTRHAKSDWSHAGLADHDRPLNERGNVSAPAIGLWQKRHGYLPDTALLSTATRVRETWSLISAELGRTVSERYESGLYHADPDHMLCYLAGETAQTVQMIGHNPGMCELVRQLSATTIPHEAFSRFPTCATLVLDFSADSWTDIRDRSGTVVDFVIPRELV</sequence>
<dbReference type="CDD" id="cd07067">
    <property type="entry name" value="HP_PGM_like"/>
    <property type="match status" value="1"/>
</dbReference>